<dbReference type="Pfam" id="PF06421">
    <property type="entry name" value="LepA_C"/>
    <property type="match status" value="1"/>
</dbReference>
<feature type="binding site" evidence="6">
    <location>
        <begin position="17"/>
        <end position="22"/>
    </location>
    <ligand>
        <name>GTP</name>
        <dbReference type="ChEBI" id="CHEBI:37565"/>
    </ligand>
</feature>
<dbReference type="PROSITE" id="PS51722">
    <property type="entry name" value="G_TR_2"/>
    <property type="match status" value="1"/>
</dbReference>
<dbReference type="Gene3D" id="2.40.30.10">
    <property type="entry name" value="Translation factors"/>
    <property type="match status" value="1"/>
</dbReference>
<dbReference type="InterPro" id="IPR009000">
    <property type="entry name" value="Transl_B-barrel_sf"/>
</dbReference>
<dbReference type="GO" id="GO:0005525">
    <property type="term" value="F:GTP binding"/>
    <property type="evidence" value="ECO:0007669"/>
    <property type="project" value="UniProtKB-UniRule"/>
</dbReference>
<dbReference type="InterPro" id="IPR027417">
    <property type="entry name" value="P-loop_NTPase"/>
</dbReference>
<dbReference type="InterPro" id="IPR000795">
    <property type="entry name" value="T_Tr_GTP-bd_dom"/>
</dbReference>
<proteinExistence type="inferred from homology"/>
<dbReference type="InterPro" id="IPR006297">
    <property type="entry name" value="EF-4"/>
</dbReference>
<dbReference type="Pfam" id="PF00679">
    <property type="entry name" value="EFG_C"/>
    <property type="match status" value="1"/>
</dbReference>
<dbReference type="Pfam" id="PF00009">
    <property type="entry name" value="GTP_EFTU"/>
    <property type="match status" value="1"/>
</dbReference>
<comment type="function">
    <text evidence="6">Required for accurate and efficient protein synthesis under certain stress conditions. May act as a fidelity factor of the translation reaction, by catalyzing a one-codon backward translocation of tRNAs on improperly translocated ribosomes. Back-translocation proceeds from a post-translocation (POST) complex to a pre-translocation (PRE) complex, thus giving elongation factor G a second chance to translocate the tRNAs correctly. Binds to ribosomes in a GTP-dependent manner.</text>
</comment>
<evidence type="ECO:0000256" key="4">
    <source>
        <dbReference type="ARBA" id="ARBA00022917"/>
    </source>
</evidence>
<dbReference type="GO" id="GO:0003924">
    <property type="term" value="F:GTPase activity"/>
    <property type="evidence" value="ECO:0007669"/>
    <property type="project" value="UniProtKB-UniRule"/>
</dbReference>
<dbReference type="InterPro" id="IPR038363">
    <property type="entry name" value="LepA_C_sf"/>
</dbReference>
<keyword evidence="8" id="KW-0251">Elongation factor</keyword>
<keyword evidence="5 6" id="KW-0342">GTP-binding</keyword>
<feature type="binding site" evidence="6">
    <location>
        <begin position="129"/>
        <end position="132"/>
    </location>
    <ligand>
        <name>GTP</name>
        <dbReference type="ChEBI" id="CHEBI:37565"/>
    </ligand>
</feature>
<dbReference type="InterPro" id="IPR005225">
    <property type="entry name" value="Small_GTP-bd"/>
</dbReference>
<comment type="subcellular location">
    <subcellularLocation>
        <location evidence="6">Cell membrane</location>
        <topology evidence="6">Peripheral membrane protein</topology>
        <orientation evidence="6">Cytoplasmic side</orientation>
    </subcellularLocation>
</comment>
<comment type="similarity">
    <text evidence="1 6">Belongs to the TRAFAC class translation factor GTPase superfamily. Classic translation factor GTPase family. LepA subfamily.</text>
</comment>
<comment type="catalytic activity">
    <reaction evidence="6">
        <text>GTP + H2O = GDP + phosphate + H(+)</text>
        <dbReference type="Rhea" id="RHEA:19669"/>
        <dbReference type="ChEBI" id="CHEBI:15377"/>
        <dbReference type="ChEBI" id="CHEBI:15378"/>
        <dbReference type="ChEBI" id="CHEBI:37565"/>
        <dbReference type="ChEBI" id="CHEBI:43474"/>
        <dbReference type="ChEBI" id="CHEBI:58189"/>
        <dbReference type="EC" id="3.6.5.n1"/>
    </reaction>
</comment>
<reference evidence="8 9" key="1">
    <citation type="journal article" date="2016" name="Nat. Commun.">
        <title>Thousands of microbial genomes shed light on interconnected biogeochemical processes in an aquifer system.</title>
        <authorList>
            <person name="Anantharaman K."/>
            <person name="Brown C.T."/>
            <person name="Hug L.A."/>
            <person name="Sharon I."/>
            <person name="Castelle C.J."/>
            <person name="Probst A.J."/>
            <person name="Thomas B.C."/>
            <person name="Singh A."/>
            <person name="Wilkins M.J."/>
            <person name="Karaoz U."/>
            <person name="Brodie E.L."/>
            <person name="Williams K.H."/>
            <person name="Hubbard S.S."/>
            <person name="Banfield J.F."/>
        </authorList>
    </citation>
    <scope>NUCLEOTIDE SEQUENCE [LARGE SCALE GENOMIC DNA]</scope>
</reference>
<dbReference type="PANTHER" id="PTHR43512:SF4">
    <property type="entry name" value="TRANSLATION FACTOR GUF1 HOMOLOG, CHLOROPLASTIC"/>
    <property type="match status" value="1"/>
</dbReference>
<dbReference type="GO" id="GO:0005886">
    <property type="term" value="C:plasma membrane"/>
    <property type="evidence" value="ECO:0007669"/>
    <property type="project" value="UniProtKB-SubCell"/>
</dbReference>
<evidence type="ECO:0000313" key="9">
    <source>
        <dbReference type="Proteomes" id="UP000177797"/>
    </source>
</evidence>
<evidence type="ECO:0000259" key="7">
    <source>
        <dbReference type="PROSITE" id="PS51722"/>
    </source>
</evidence>
<dbReference type="PANTHER" id="PTHR43512">
    <property type="entry name" value="TRANSLATION FACTOR GUF1-RELATED"/>
    <property type="match status" value="1"/>
</dbReference>
<evidence type="ECO:0000256" key="2">
    <source>
        <dbReference type="ARBA" id="ARBA00022741"/>
    </source>
</evidence>
<keyword evidence="6" id="KW-0472">Membrane</keyword>
<dbReference type="Gene3D" id="3.40.50.300">
    <property type="entry name" value="P-loop containing nucleotide triphosphate hydrolases"/>
    <property type="match status" value="1"/>
</dbReference>
<evidence type="ECO:0000256" key="1">
    <source>
        <dbReference type="ARBA" id="ARBA00005454"/>
    </source>
</evidence>
<dbReference type="NCBIfam" id="TIGR01393">
    <property type="entry name" value="lepA"/>
    <property type="match status" value="1"/>
</dbReference>
<dbReference type="SUPFAM" id="SSF50447">
    <property type="entry name" value="Translation proteins"/>
    <property type="match status" value="1"/>
</dbReference>
<dbReference type="InterPro" id="IPR013842">
    <property type="entry name" value="LepA_CTD"/>
</dbReference>
<dbReference type="Gene3D" id="3.30.70.2570">
    <property type="entry name" value="Elongation factor 4, C-terminal domain"/>
    <property type="match status" value="1"/>
</dbReference>
<evidence type="ECO:0000313" key="8">
    <source>
        <dbReference type="EMBL" id="OHA34423.1"/>
    </source>
</evidence>
<keyword evidence="6" id="KW-1003">Cell membrane</keyword>
<dbReference type="PROSITE" id="PS00301">
    <property type="entry name" value="G_TR_1"/>
    <property type="match status" value="1"/>
</dbReference>
<evidence type="ECO:0000256" key="5">
    <source>
        <dbReference type="ARBA" id="ARBA00023134"/>
    </source>
</evidence>
<evidence type="ECO:0000256" key="6">
    <source>
        <dbReference type="HAMAP-Rule" id="MF_00071"/>
    </source>
</evidence>
<dbReference type="InterPro" id="IPR035647">
    <property type="entry name" value="EFG_III/V"/>
</dbReference>
<organism evidence="8 9">
    <name type="scientific">Candidatus Taylorbacteria bacterium RIFCSPLOWO2_01_FULL_48_100</name>
    <dbReference type="NCBI Taxonomy" id="1802322"/>
    <lineage>
        <taxon>Bacteria</taxon>
        <taxon>Candidatus Tayloriibacteriota</taxon>
    </lineage>
</organism>
<evidence type="ECO:0000256" key="3">
    <source>
        <dbReference type="ARBA" id="ARBA00022801"/>
    </source>
</evidence>
<dbReference type="InterPro" id="IPR000640">
    <property type="entry name" value="EFG_V-like"/>
</dbReference>
<dbReference type="Gene3D" id="3.30.70.870">
    <property type="entry name" value="Elongation Factor G (Translational Gtpase), domain 3"/>
    <property type="match status" value="1"/>
</dbReference>
<feature type="domain" description="Tr-type G" evidence="7">
    <location>
        <begin position="5"/>
        <end position="182"/>
    </location>
</feature>
<dbReference type="CDD" id="cd01890">
    <property type="entry name" value="LepA"/>
    <property type="match status" value="1"/>
</dbReference>
<comment type="caution">
    <text evidence="8">The sequence shown here is derived from an EMBL/GenBank/DDBJ whole genome shotgun (WGS) entry which is preliminary data.</text>
</comment>
<dbReference type="InterPro" id="IPR031157">
    <property type="entry name" value="G_TR_CS"/>
</dbReference>
<protein>
    <recommendedName>
        <fullName evidence="6">Elongation factor 4</fullName>
        <shortName evidence="6">EF-4</shortName>
        <ecNumber evidence="6">3.6.5.n1</ecNumber>
    </recommendedName>
    <alternativeName>
        <fullName evidence="6">Ribosomal back-translocase LepA</fullName>
    </alternativeName>
</protein>
<dbReference type="SUPFAM" id="SSF52540">
    <property type="entry name" value="P-loop containing nucleoside triphosphate hydrolases"/>
    <property type="match status" value="1"/>
</dbReference>
<dbReference type="HAMAP" id="MF_00071">
    <property type="entry name" value="LepA"/>
    <property type="match status" value="1"/>
</dbReference>
<keyword evidence="4 6" id="KW-0648">Protein biosynthesis</keyword>
<keyword evidence="2 6" id="KW-0547">Nucleotide-binding</keyword>
<gene>
    <name evidence="6" type="primary">lepA</name>
    <name evidence="8" type="ORF">A2938_01070</name>
</gene>
<keyword evidence="3 6" id="KW-0378">Hydrolase</keyword>
<dbReference type="SUPFAM" id="SSF54980">
    <property type="entry name" value="EF-G C-terminal domain-like"/>
    <property type="match status" value="2"/>
</dbReference>
<dbReference type="EMBL" id="MHSA01000012">
    <property type="protein sequence ID" value="OHA34423.1"/>
    <property type="molecule type" value="Genomic_DNA"/>
</dbReference>
<dbReference type="GO" id="GO:0043022">
    <property type="term" value="F:ribosome binding"/>
    <property type="evidence" value="ECO:0007669"/>
    <property type="project" value="UniProtKB-UniRule"/>
</dbReference>
<dbReference type="AlphaFoldDB" id="A0A1G2NED2"/>
<sequence length="599" mass="66339">MAQLNNIRNFCIISHVDHGKSTLADRLLEITGTIEKRKMRAQVLDSMDLERERGITIKMTPVRMAYQEYILNLIDTPGHIDFSYEVSRALRAVEGAVLLVDATQGVQAQTITVLHAAQAAGLTIIPVVNKIDSQLARVPETKKEIALLLGCGEGEILEVSGKTGQWVPELLEEVIKRVPPPRPADSALPLKQGGDGFRALIFDFKYSNHAGVVVYCRVFGGTMAKGARLKFAAAGREFTVIEVGTFSPEETAANALSAGEIGYIVTGVKEPGVASVGDTVVEVKGSLSALPGYARPSPVVWASFFPESGDEFNALRHALGRLRLSDSAFTAEEESSGALGRGFRCGFLGMLHLEIISERLRREFKINLVVTHPSIAYEVLTKRVKKITAYTIMQFPEHGEVEEVREQWVAAELISPPEYLAPVMLLLGKHEARVGETENIGNRFVVRFEAPLRELMRGFFDELKSVSSGFASLSYRLLRELRKADVVKMEILVADDPMPAFGRVVSRRAANDEAEAVVEKLSKILPRQQFELKIQARVDGKIVASRRLTALRKDVTGYLYGGDRTRKMKLWKQQKEGKKRLAERGRVEIPAEAFVKMLQ</sequence>
<dbReference type="PRINTS" id="PR00315">
    <property type="entry name" value="ELONGATNFCT"/>
</dbReference>
<accession>A0A1G2NED2</accession>
<dbReference type="GO" id="GO:0045727">
    <property type="term" value="P:positive regulation of translation"/>
    <property type="evidence" value="ECO:0007669"/>
    <property type="project" value="UniProtKB-UniRule"/>
</dbReference>
<dbReference type="NCBIfam" id="TIGR00231">
    <property type="entry name" value="small_GTP"/>
    <property type="match status" value="1"/>
</dbReference>
<dbReference type="GO" id="GO:0003746">
    <property type="term" value="F:translation elongation factor activity"/>
    <property type="evidence" value="ECO:0007669"/>
    <property type="project" value="UniProtKB-UniRule"/>
</dbReference>
<dbReference type="Gene3D" id="3.30.70.240">
    <property type="match status" value="1"/>
</dbReference>
<name>A0A1G2NED2_9BACT</name>
<dbReference type="Proteomes" id="UP000177797">
    <property type="component" value="Unassembled WGS sequence"/>
</dbReference>
<dbReference type="EC" id="3.6.5.n1" evidence="6"/>